<feature type="domain" description="Flagellar hook protein FlgE/F/G-like D1" evidence="9">
    <location>
        <begin position="82"/>
        <end position="147"/>
    </location>
</feature>
<dbReference type="InterPro" id="IPR019776">
    <property type="entry name" value="Flagellar_basal_body_rod_CS"/>
</dbReference>
<evidence type="ECO:0000259" key="7">
    <source>
        <dbReference type="Pfam" id="PF00460"/>
    </source>
</evidence>
<feature type="domain" description="Flagellar basal-body/hook protein C-terminal" evidence="8">
    <location>
        <begin position="204"/>
        <end position="247"/>
    </location>
</feature>
<name>A0A1C3JZ62_9BURK</name>
<dbReference type="InterPro" id="IPR010930">
    <property type="entry name" value="Flg_bb/hook_C_dom"/>
</dbReference>
<dbReference type="InterPro" id="IPR053967">
    <property type="entry name" value="LlgE_F_G-like_D1"/>
</dbReference>
<keyword evidence="10" id="KW-0969">Cilium</keyword>
<protein>
    <recommendedName>
        <fullName evidence="5 6">Flagellar basal-body rod protein FlgF</fullName>
    </recommendedName>
</protein>
<evidence type="ECO:0000259" key="9">
    <source>
        <dbReference type="Pfam" id="PF22692"/>
    </source>
</evidence>
<evidence type="ECO:0000256" key="3">
    <source>
        <dbReference type="ARBA" id="ARBA00023143"/>
    </source>
</evidence>
<evidence type="ECO:0000313" key="11">
    <source>
        <dbReference type="EMBL" id="SOE49534.1"/>
    </source>
</evidence>
<keyword evidence="10" id="KW-0282">Flagellum</keyword>
<evidence type="ECO:0000256" key="6">
    <source>
        <dbReference type="RuleBase" id="RU362116"/>
    </source>
</evidence>
<reference evidence="11 12" key="2">
    <citation type="submission" date="2017-08" db="EMBL/GenBank/DDBJ databases">
        <authorList>
            <person name="de Groot N.N."/>
        </authorList>
    </citation>
    <scope>NUCLEOTIDE SEQUENCE [LARGE SCALE GENOMIC DNA]</scope>
    <source>
        <strain evidence="11">Orrdi1</strain>
    </source>
</reference>
<dbReference type="Proteomes" id="UP000078558">
    <property type="component" value="Chromosome I"/>
</dbReference>
<evidence type="ECO:0000313" key="12">
    <source>
        <dbReference type="Proteomes" id="UP000078558"/>
    </source>
</evidence>
<dbReference type="PANTHER" id="PTHR30435">
    <property type="entry name" value="FLAGELLAR PROTEIN"/>
    <property type="match status" value="1"/>
</dbReference>
<comment type="similarity">
    <text evidence="2 6">Belongs to the flagella basal body rod proteins family.</text>
</comment>
<accession>A0A1C3JZ62</accession>
<feature type="domain" description="Flagellar basal body rod protein N-terminal" evidence="7">
    <location>
        <begin position="5"/>
        <end position="35"/>
    </location>
</feature>
<dbReference type="EMBL" id="LT907988">
    <property type="protein sequence ID" value="SOE49534.1"/>
    <property type="molecule type" value="Genomic_DNA"/>
</dbReference>
<dbReference type="Pfam" id="PF06429">
    <property type="entry name" value="Flg_bbr_C"/>
    <property type="match status" value="1"/>
</dbReference>
<dbReference type="NCBIfam" id="NF009280">
    <property type="entry name" value="PRK12640.1"/>
    <property type="match status" value="1"/>
</dbReference>
<evidence type="ECO:0000313" key="10">
    <source>
        <dbReference type="EMBL" id="SBT24542.1"/>
    </source>
</evidence>
<dbReference type="NCBIfam" id="TIGR03506">
    <property type="entry name" value="FlgEFG_subfam"/>
    <property type="match status" value="1"/>
</dbReference>
<comment type="subcellular location">
    <subcellularLocation>
        <location evidence="1 6">Bacterial flagellum basal body</location>
    </subcellularLocation>
</comment>
<reference evidence="10 12" key="1">
    <citation type="submission" date="2016-06" db="EMBL/GenBank/DDBJ databases">
        <authorList>
            <person name="Kjaerup R.B."/>
            <person name="Dalgaard T.S."/>
            <person name="Juul-Madsen H.R."/>
        </authorList>
    </citation>
    <scope>NUCLEOTIDE SEQUENCE [LARGE SCALE GENOMIC DNA]</scope>
    <source>
        <strain evidence="10">Orrdi1</strain>
    </source>
</reference>
<dbReference type="OrthoDB" id="9804559at2"/>
<evidence type="ECO:0000256" key="2">
    <source>
        <dbReference type="ARBA" id="ARBA00009677"/>
    </source>
</evidence>
<dbReference type="AlphaFoldDB" id="A0A1C3JZ62"/>
<dbReference type="InterPro" id="IPR001444">
    <property type="entry name" value="Flag_bb_rod_N"/>
</dbReference>
<proteinExistence type="inferred from homology"/>
<gene>
    <name evidence="10" type="ORF">ODI_01662</name>
    <name evidence="11" type="ORF">ODI_R2140</name>
</gene>
<dbReference type="STRING" id="1851544.ODI_01662"/>
<dbReference type="InterPro" id="IPR037925">
    <property type="entry name" value="FlgE/F/G-like"/>
</dbReference>
<evidence type="ECO:0000256" key="5">
    <source>
        <dbReference type="ARBA" id="ARBA00040228"/>
    </source>
</evidence>
<dbReference type="RefSeq" id="WP_067750905.1">
    <property type="nucleotide sequence ID" value="NZ_LT907988.1"/>
</dbReference>
<keyword evidence="3 6" id="KW-0975">Bacterial flagellum</keyword>
<comment type="subunit">
    <text evidence="4 6">The basal body constitutes a major portion of the flagellar organelle and consists of five rings (E,L,P,S, and M) mounted on a central rod. The rod consists of about 26 subunits of FlgG in the distal portion, and FlgB, FlgC and FlgF are thought to build up the proximal portion of the rod with about 6 subunits each.</text>
</comment>
<evidence type="ECO:0000256" key="4">
    <source>
        <dbReference type="ARBA" id="ARBA00038560"/>
    </source>
</evidence>
<dbReference type="EMBL" id="FLRC01000010">
    <property type="protein sequence ID" value="SBT24542.1"/>
    <property type="molecule type" value="Genomic_DNA"/>
</dbReference>
<keyword evidence="10" id="KW-0966">Cell projection</keyword>
<evidence type="ECO:0000259" key="8">
    <source>
        <dbReference type="Pfam" id="PF06429"/>
    </source>
</evidence>
<dbReference type="Pfam" id="PF22692">
    <property type="entry name" value="LlgE_F_G_D1"/>
    <property type="match status" value="1"/>
</dbReference>
<dbReference type="PROSITE" id="PS00588">
    <property type="entry name" value="FLAGELLA_BB_ROD"/>
    <property type="match status" value="1"/>
</dbReference>
<sequence length="253" mass="26213">MDRIIYTAMNGAARTLEQQSVISNNMANANTTGFREQFAMYRAVPIVGDGSLGTRISTVANTPGFNATLGSVNLTGRSTDVALEGEGWLAVQTPQGEAYTRNGALVVGANGLLQNSRGQPVLSADNAVIAVPEGAELTIAGDGTITALGAGDPPADIQQIGQLKLVNPPAAELVRGDDGLFRRPAVNGQPAPPLPQDPLVRVISGGLEGSNVNTVESMVGMIDNARRYEMQMKVISSASENASRANGILSASQ</sequence>
<dbReference type="GO" id="GO:0071978">
    <property type="term" value="P:bacterial-type flagellum-dependent swarming motility"/>
    <property type="evidence" value="ECO:0007669"/>
    <property type="project" value="TreeGrafter"/>
</dbReference>
<evidence type="ECO:0000256" key="1">
    <source>
        <dbReference type="ARBA" id="ARBA00004117"/>
    </source>
</evidence>
<dbReference type="Pfam" id="PF00460">
    <property type="entry name" value="Flg_bb_rod"/>
    <property type="match status" value="1"/>
</dbReference>
<dbReference type="InterPro" id="IPR020013">
    <property type="entry name" value="Flagellar_FlgE/F/G"/>
</dbReference>
<organism evidence="10 12">
    <name type="scientific">Orrella dioscoreae</name>
    <dbReference type="NCBI Taxonomy" id="1851544"/>
    <lineage>
        <taxon>Bacteria</taxon>
        <taxon>Pseudomonadati</taxon>
        <taxon>Pseudomonadota</taxon>
        <taxon>Betaproteobacteria</taxon>
        <taxon>Burkholderiales</taxon>
        <taxon>Alcaligenaceae</taxon>
        <taxon>Orrella</taxon>
    </lineage>
</organism>
<dbReference type="SUPFAM" id="SSF117143">
    <property type="entry name" value="Flagellar hook protein flgE"/>
    <property type="match status" value="1"/>
</dbReference>
<keyword evidence="12" id="KW-1185">Reference proteome</keyword>
<dbReference type="KEGG" id="odi:ODI_R2140"/>
<dbReference type="GO" id="GO:0030694">
    <property type="term" value="C:bacterial-type flagellum basal body, rod"/>
    <property type="evidence" value="ECO:0007669"/>
    <property type="project" value="UniProtKB-UniRule"/>
</dbReference>
<dbReference type="PANTHER" id="PTHR30435:SF18">
    <property type="entry name" value="FLAGELLAR BASAL-BODY ROD PROTEIN FLGF"/>
    <property type="match status" value="1"/>
</dbReference>